<dbReference type="OrthoDB" id="3268787at2759"/>
<evidence type="ECO:0000313" key="2">
    <source>
        <dbReference type="Proteomes" id="UP000184267"/>
    </source>
</evidence>
<comment type="caution">
    <text evidence="1">The sequence shown here is derived from an EMBL/GenBank/DDBJ whole genome shotgun (WGS) entry which is preliminary data.</text>
</comment>
<gene>
    <name evidence="1" type="ORF">TRAPUB_5513</name>
</gene>
<name>A0A1M2V8C9_TRAPU</name>
<dbReference type="AlphaFoldDB" id="A0A1M2V8C9"/>
<sequence>MQDDAEDFNRLLSYIYKPSEYLLRPSHSDTPVELRGAVKLAGKYLLDNASADIIRRVTMDWPTTLDEWDILENERRGRRRMADSHLRHPRPRARWALCEKDNLMRRIKGRQALEDYIHDVTYELKDGSMLETAPSCRPWWIDNPELVAQAVEPDRVESPCLDYLRMLCALVWDKQSKNDPLAALLDLEIGNYPPELDKTCPEGLCQGCHRDFGRWVFRERRHLWKIIPAFFDL</sequence>
<reference evidence="1 2" key="1">
    <citation type="submission" date="2016-10" db="EMBL/GenBank/DDBJ databases">
        <title>Genome sequence of the basidiomycete white-rot fungus Trametes pubescens.</title>
        <authorList>
            <person name="Makela M.R."/>
            <person name="Granchi Z."/>
            <person name="Peng M."/>
            <person name="De Vries R.P."/>
            <person name="Grigoriev I."/>
            <person name="Riley R."/>
            <person name="Hilden K."/>
        </authorList>
    </citation>
    <scope>NUCLEOTIDE SEQUENCE [LARGE SCALE GENOMIC DNA]</scope>
    <source>
        <strain evidence="1 2">FBCC735</strain>
    </source>
</reference>
<keyword evidence="2" id="KW-1185">Reference proteome</keyword>
<proteinExistence type="predicted"/>
<accession>A0A1M2V8C9</accession>
<evidence type="ECO:0008006" key="3">
    <source>
        <dbReference type="Google" id="ProtNLM"/>
    </source>
</evidence>
<organism evidence="1 2">
    <name type="scientific">Trametes pubescens</name>
    <name type="common">White-rot fungus</name>
    <dbReference type="NCBI Taxonomy" id="154538"/>
    <lineage>
        <taxon>Eukaryota</taxon>
        <taxon>Fungi</taxon>
        <taxon>Dikarya</taxon>
        <taxon>Basidiomycota</taxon>
        <taxon>Agaricomycotina</taxon>
        <taxon>Agaricomycetes</taxon>
        <taxon>Polyporales</taxon>
        <taxon>Polyporaceae</taxon>
        <taxon>Trametes</taxon>
    </lineage>
</organism>
<evidence type="ECO:0000313" key="1">
    <source>
        <dbReference type="EMBL" id="OJT03824.1"/>
    </source>
</evidence>
<dbReference type="STRING" id="154538.A0A1M2V8C9"/>
<protein>
    <recommendedName>
        <fullName evidence="3">BTB domain-containing protein</fullName>
    </recommendedName>
</protein>
<dbReference type="EMBL" id="MNAD01001596">
    <property type="protein sequence ID" value="OJT03824.1"/>
    <property type="molecule type" value="Genomic_DNA"/>
</dbReference>
<dbReference type="Proteomes" id="UP000184267">
    <property type="component" value="Unassembled WGS sequence"/>
</dbReference>